<name>A0A382KGX2_9ZZZZ</name>
<gene>
    <name evidence="1" type="ORF">METZ01_LOCUS276512</name>
</gene>
<accession>A0A382KGX2</accession>
<protein>
    <recommendedName>
        <fullName evidence="2">LTD domain-containing protein</fullName>
    </recommendedName>
</protein>
<proteinExistence type="predicted"/>
<reference evidence="1" key="1">
    <citation type="submission" date="2018-05" db="EMBL/GenBank/DDBJ databases">
        <authorList>
            <person name="Lanie J.A."/>
            <person name="Ng W.-L."/>
            <person name="Kazmierczak K.M."/>
            <person name="Andrzejewski T.M."/>
            <person name="Davidsen T.M."/>
            <person name="Wayne K.J."/>
            <person name="Tettelin H."/>
            <person name="Glass J.I."/>
            <person name="Rusch D."/>
            <person name="Podicherti R."/>
            <person name="Tsui H.-C.T."/>
            <person name="Winkler M.E."/>
        </authorList>
    </citation>
    <scope>NUCLEOTIDE SEQUENCE</scope>
</reference>
<dbReference type="InterPro" id="IPR036415">
    <property type="entry name" value="Lamin_tail_dom_sf"/>
</dbReference>
<feature type="non-terminal residue" evidence="1">
    <location>
        <position position="240"/>
    </location>
</feature>
<dbReference type="EMBL" id="UINC01080587">
    <property type="protein sequence ID" value="SVC23658.1"/>
    <property type="molecule type" value="Genomic_DNA"/>
</dbReference>
<sequence>MSSQDPIISVWYIGTRVSGGGPYNHYMELYNPTEEPINLSQYALIKGHGQSNNVEQQAGWGNTLGNSGVSFNRLPNFILFPGQTYGVSRDVSHISLQNHADLVFEDECVLSISGDDAVGLFKAEGNLDEVLAATDSIPIDCIGDPTHDPGSSWQVSGETGPPNSTGITGYGVTRFAILTRKPDVCYGNAGNWDDSRGCVTDSCTNWLTDTPQTAYEESEWEVHACYYPDIDGNTGPGYEP</sequence>
<evidence type="ECO:0008006" key="2">
    <source>
        <dbReference type="Google" id="ProtNLM"/>
    </source>
</evidence>
<evidence type="ECO:0000313" key="1">
    <source>
        <dbReference type="EMBL" id="SVC23658.1"/>
    </source>
</evidence>
<dbReference type="AlphaFoldDB" id="A0A382KGX2"/>
<dbReference type="SUPFAM" id="SSF74853">
    <property type="entry name" value="Lamin A/C globular tail domain"/>
    <property type="match status" value="1"/>
</dbReference>
<organism evidence="1">
    <name type="scientific">marine metagenome</name>
    <dbReference type="NCBI Taxonomy" id="408172"/>
    <lineage>
        <taxon>unclassified sequences</taxon>
        <taxon>metagenomes</taxon>
        <taxon>ecological metagenomes</taxon>
    </lineage>
</organism>